<dbReference type="PANTHER" id="PTHR24061:SF530">
    <property type="entry name" value="VOMERONASAL 2, RECEPTOR 3-RELATED"/>
    <property type="match status" value="1"/>
</dbReference>
<dbReference type="Proteomes" id="UP000002494">
    <property type="component" value="Chromosome 2"/>
</dbReference>
<feature type="transmembrane region" description="Helical" evidence="12">
    <location>
        <begin position="620"/>
        <end position="646"/>
    </location>
</feature>
<evidence type="ECO:0000259" key="14">
    <source>
        <dbReference type="PROSITE" id="PS50259"/>
    </source>
</evidence>
<dbReference type="InterPro" id="IPR038550">
    <property type="entry name" value="GPCR_3_9-Cys_sf"/>
</dbReference>
<dbReference type="SUPFAM" id="SSF53822">
    <property type="entry name" value="Periplasmic binding protein-like I"/>
    <property type="match status" value="1"/>
</dbReference>
<evidence type="ECO:0000256" key="12">
    <source>
        <dbReference type="SAM" id="Phobius"/>
    </source>
</evidence>
<dbReference type="Pfam" id="PF01094">
    <property type="entry name" value="ANF_receptor"/>
    <property type="match status" value="1"/>
</dbReference>
<evidence type="ECO:0000256" key="10">
    <source>
        <dbReference type="ARBA" id="ARBA00023180"/>
    </source>
</evidence>
<proteinExistence type="inferred from homology"/>
<feature type="chain" id="PRO_5035211143" evidence="13">
    <location>
        <begin position="25"/>
        <end position="912"/>
    </location>
</feature>
<dbReference type="PRINTS" id="PR00592">
    <property type="entry name" value="CASENSINGR"/>
</dbReference>
<organism evidence="15 16">
    <name type="scientific">Rattus norvegicus</name>
    <name type="common">Rat</name>
    <dbReference type="NCBI Taxonomy" id="10116"/>
    <lineage>
        <taxon>Eukaryota</taxon>
        <taxon>Metazoa</taxon>
        <taxon>Chordata</taxon>
        <taxon>Craniata</taxon>
        <taxon>Vertebrata</taxon>
        <taxon>Euteleostomi</taxon>
        <taxon>Mammalia</taxon>
        <taxon>Eutheria</taxon>
        <taxon>Euarchontoglires</taxon>
        <taxon>Glires</taxon>
        <taxon>Rodentia</taxon>
        <taxon>Myomorpha</taxon>
        <taxon>Muroidea</taxon>
        <taxon>Muridae</taxon>
        <taxon>Murinae</taxon>
        <taxon>Rattus</taxon>
    </lineage>
</organism>
<evidence type="ECO:0000256" key="6">
    <source>
        <dbReference type="ARBA" id="ARBA00022989"/>
    </source>
</evidence>
<evidence type="ECO:0000256" key="1">
    <source>
        <dbReference type="ARBA" id="ARBA00004651"/>
    </source>
</evidence>
<dbReference type="OMA" id="CHPVENS"/>
<name>A0A8I6G9B5_RAT</name>
<feature type="transmembrane region" description="Helical" evidence="12">
    <location>
        <begin position="734"/>
        <end position="753"/>
    </location>
</feature>
<reference evidence="15" key="2">
    <citation type="submission" date="2025-08" db="UniProtKB">
        <authorList>
            <consortium name="Ensembl"/>
        </authorList>
    </citation>
    <scope>IDENTIFICATION</scope>
    <source>
        <strain evidence="15">Brown Norway</strain>
    </source>
</reference>
<dbReference type="CDD" id="cd15280">
    <property type="entry name" value="7tmC_V2R-like"/>
    <property type="match status" value="1"/>
</dbReference>
<dbReference type="InterPro" id="IPR000337">
    <property type="entry name" value="GPCR_3"/>
</dbReference>
<evidence type="ECO:0000256" key="13">
    <source>
        <dbReference type="SAM" id="SignalP"/>
    </source>
</evidence>
<dbReference type="Ensembl" id="ENSRNOT00000108818.2">
    <property type="protein sequence ID" value="ENSRNOP00000083660.1"/>
    <property type="gene ID" value="ENSRNOG00000068452.2"/>
</dbReference>
<dbReference type="AGR" id="RGD:735122"/>
<keyword evidence="11" id="KW-0807">Transducer</keyword>
<dbReference type="RGD" id="735122">
    <property type="gene designation" value="Vom2r46"/>
</dbReference>
<keyword evidence="6 12" id="KW-1133">Transmembrane helix</keyword>
<dbReference type="InterPro" id="IPR017978">
    <property type="entry name" value="GPCR_3_C"/>
</dbReference>
<dbReference type="FunFam" id="2.10.50.30:FF:000002">
    <property type="entry name" value="Vomeronasal 2 receptor, h1"/>
    <property type="match status" value="1"/>
</dbReference>
<evidence type="ECO:0000256" key="11">
    <source>
        <dbReference type="ARBA" id="ARBA00023224"/>
    </source>
</evidence>
<dbReference type="InterPro" id="IPR011500">
    <property type="entry name" value="GPCR_3_9-Cys_dom"/>
</dbReference>
<keyword evidence="9" id="KW-0675">Receptor</keyword>
<reference evidence="15" key="1">
    <citation type="submission" date="2024-01" db="EMBL/GenBank/DDBJ databases">
        <title>GRCr8: a new rat reference genome assembly contstructed from accurate long reads and long range scaffolding.</title>
        <authorList>
            <person name="Doris P.A."/>
            <person name="Kalbfleisch T."/>
            <person name="Li K."/>
            <person name="Howe K."/>
            <person name="Wood J."/>
        </authorList>
    </citation>
    <scope>NUCLEOTIDE SEQUENCE [LARGE SCALE GENOMIC DNA]</scope>
    <source>
        <strain evidence="15">Brown Norway</strain>
    </source>
</reference>
<feature type="domain" description="G-protein coupled receptors family 3 profile" evidence="14">
    <location>
        <begin position="621"/>
        <end position="876"/>
    </location>
</feature>
<evidence type="ECO:0000256" key="7">
    <source>
        <dbReference type="ARBA" id="ARBA00023040"/>
    </source>
</evidence>
<dbReference type="GeneTree" id="ENSGT00940000160473"/>
<keyword evidence="3" id="KW-1003">Cell membrane</keyword>
<feature type="transmembrane region" description="Helical" evidence="12">
    <location>
        <begin position="691"/>
        <end position="713"/>
    </location>
</feature>
<evidence type="ECO:0000256" key="2">
    <source>
        <dbReference type="ARBA" id="ARBA00007242"/>
    </source>
</evidence>
<feature type="transmembrane region" description="Helical" evidence="12">
    <location>
        <begin position="846"/>
        <end position="870"/>
    </location>
</feature>
<dbReference type="PROSITE" id="PS50259">
    <property type="entry name" value="G_PROTEIN_RECEP_F3_4"/>
    <property type="match status" value="1"/>
</dbReference>
<keyword evidence="16" id="KW-1185">Reference proteome</keyword>
<keyword evidence="4 12" id="KW-0812">Transmembrane</keyword>
<dbReference type="OrthoDB" id="5984008at2759"/>
<dbReference type="Gene3D" id="3.40.50.2300">
    <property type="match status" value="2"/>
</dbReference>
<dbReference type="Gene3D" id="2.10.50.30">
    <property type="entry name" value="GPCR, family 3, nine cysteines domain"/>
    <property type="match status" value="1"/>
</dbReference>
<dbReference type="InterPro" id="IPR000068">
    <property type="entry name" value="GPCR_3_Ca_sens_rcpt-rel"/>
</dbReference>
<evidence type="ECO:0000313" key="16">
    <source>
        <dbReference type="Proteomes" id="UP000002494"/>
    </source>
</evidence>
<dbReference type="InterPro" id="IPR001828">
    <property type="entry name" value="ANF_lig-bd_rcpt"/>
</dbReference>
<dbReference type="AlphaFoldDB" id="A0A8I6G9B5"/>
<dbReference type="GO" id="GO:0004984">
    <property type="term" value="F:olfactory receptor activity"/>
    <property type="evidence" value="ECO:0000318"/>
    <property type="project" value="GO_Central"/>
</dbReference>
<evidence type="ECO:0000256" key="8">
    <source>
        <dbReference type="ARBA" id="ARBA00023136"/>
    </source>
</evidence>
<feature type="transmembrane region" description="Helical" evidence="12">
    <location>
        <begin position="658"/>
        <end position="679"/>
    </location>
</feature>
<keyword evidence="10" id="KW-0325">Glycoprotein</keyword>
<evidence type="ECO:0000313" key="17">
    <source>
        <dbReference type="RGD" id="735122"/>
    </source>
</evidence>
<protein>
    <submittedName>
        <fullName evidence="15">Vomeronasal 2 receptor, 46</fullName>
    </submittedName>
</protein>
<dbReference type="Pfam" id="PF00003">
    <property type="entry name" value="7tm_3"/>
    <property type="match status" value="1"/>
</dbReference>
<gene>
    <name evidence="15 17" type="primary">Vom2r46</name>
</gene>
<keyword evidence="7" id="KW-0297">G-protein coupled receptor</keyword>
<reference evidence="15" key="3">
    <citation type="submission" date="2025-09" db="UniProtKB">
        <authorList>
            <consortium name="Ensembl"/>
        </authorList>
    </citation>
    <scope>IDENTIFICATION</scope>
    <source>
        <strain evidence="15">Brown Norway</strain>
    </source>
</reference>
<keyword evidence="5 13" id="KW-0732">Signal</keyword>
<evidence type="ECO:0000256" key="4">
    <source>
        <dbReference type="ARBA" id="ARBA00022692"/>
    </source>
</evidence>
<feature type="signal peptide" evidence="13">
    <location>
        <begin position="1"/>
        <end position="24"/>
    </location>
</feature>
<accession>A0A8I6G9B5</accession>
<sequence>IKMASRKKCLILGLTVFLWLGLYAQNVNQNETCRLLRKFNLTGYVEAENHTVVIGGLFPVHYRTMPTSDSDEEIESPMCEGFNFRGFRWMKTMIHTIKEINERKDILPEHTLGYQIFDNCFSTTKAMESALVFLTGQEEYKPNYKNSTGKYLVAIIGAGGSTMSVAVSRILQSYSVLQVGYASSSSILSDISKFPNTFRTIPSDKYQSEAIVNLIIHFGWVWVGAIATDDDYGKHGVKLFREKMERSHLCVAFSETIPKVYSNEKMQIAVNEVKKSTAKVIVLYATDIHLSPFVLEVVHHNITDKTWIASEAWITSALIAKPEYFPYFGGTIGFAIPRSVIPGLKEFLYDIHPSKDPNDLLTIEFWQTAFNCTWPNSSVSYNVDHRVNMTGKEDRLYAMSDQLCTGEEKLEDLKNTYLDTSQLRITNNVKQAVYLIAYAMDRLSKADITEEYRENVVCPIIPDFESGELWNYFRNIKFTTHDGRKIETDFFGDIVRGYYDILNWHMDNAGNIAFVKVGEYKFTTSKYELVLPKNSTLFWKTESYRLPDSVCTKVCSPGTRRKNRPGQPLCCFDCIPCEDGYVSEKPGQRLCDPCGEDNWSNPQKNKCVPKLVEFLAYEEALGYALVILSIFGALVALAVTVVYVIHRHTPLAKANDQELSFLIQMSLVITVLSSILFIGKPYNWTCMARQVTLALGFCLCLSSILGKTISLFFAYRISKSKTRLISMHPIFRKLIVLICVVGEIGVCTAYLMLKPPRMVKNIEPQNVKIIFECNEGSIEFLCSIFAFDVLLALLCFLTTFVARKLPDNYYEGKCITFGMLVFFIVWISFVPAYLSTKGKFKVAVEIFAILASSYGLLGCIFLPKCFIILLRPKRNTDETVGGRVPTVDRSIQLASTSVSSELNTTVSTVLDE</sequence>
<feature type="transmembrane region" description="Helical" evidence="12">
    <location>
        <begin position="814"/>
        <end position="834"/>
    </location>
</feature>
<evidence type="ECO:0000256" key="5">
    <source>
        <dbReference type="ARBA" id="ARBA00022729"/>
    </source>
</evidence>
<dbReference type="InterPro" id="IPR028082">
    <property type="entry name" value="Peripla_BP_I"/>
</dbReference>
<evidence type="ECO:0000256" key="9">
    <source>
        <dbReference type="ARBA" id="ARBA00023170"/>
    </source>
</evidence>
<dbReference type="PANTHER" id="PTHR24061">
    <property type="entry name" value="CALCIUM-SENSING RECEPTOR-RELATED"/>
    <property type="match status" value="1"/>
</dbReference>
<feature type="transmembrane region" description="Helical" evidence="12">
    <location>
        <begin position="784"/>
        <end position="802"/>
    </location>
</feature>
<dbReference type="GO" id="GO:0004930">
    <property type="term" value="F:G protein-coupled receptor activity"/>
    <property type="evidence" value="ECO:0000318"/>
    <property type="project" value="GO_Central"/>
</dbReference>
<dbReference type="Pfam" id="PF07562">
    <property type="entry name" value="NCD3G"/>
    <property type="match status" value="1"/>
</dbReference>
<comment type="subcellular location">
    <subcellularLocation>
        <location evidence="1">Cell membrane</location>
        <topology evidence="1">Multi-pass membrane protein</topology>
    </subcellularLocation>
</comment>
<keyword evidence="8 12" id="KW-0472">Membrane</keyword>
<evidence type="ECO:0000256" key="3">
    <source>
        <dbReference type="ARBA" id="ARBA00022475"/>
    </source>
</evidence>
<dbReference type="PRINTS" id="PR00248">
    <property type="entry name" value="GPCRMGR"/>
</dbReference>
<dbReference type="FunFam" id="3.40.50.2300:FF:000016">
    <property type="entry name" value="Taste 1 receptor member 2"/>
    <property type="match status" value="1"/>
</dbReference>
<comment type="similarity">
    <text evidence="2">Belongs to the G-protein coupled receptor 3 family.</text>
</comment>
<dbReference type="GO" id="GO:0005886">
    <property type="term" value="C:plasma membrane"/>
    <property type="evidence" value="ECO:0000318"/>
    <property type="project" value="GO_Central"/>
</dbReference>
<evidence type="ECO:0000313" key="15">
    <source>
        <dbReference type="Ensembl" id="ENSRNOP00000083660.1"/>
    </source>
</evidence>